<evidence type="ECO:0000256" key="7">
    <source>
        <dbReference type="ARBA" id="ARBA00022741"/>
    </source>
</evidence>
<dbReference type="Gene3D" id="1.10.287.130">
    <property type="match status" value="1"/>
</dbReference>
<feature type="transmembrane region" description="Helical" evidence="13">
    <location>
        <begin position="21"/>
        <end position="43"/>
    </location>
</feature>
<dbReference type="Proteomes" id="UP001140817">
    <property type="component" value="Unassembled WGS sequence"/>
</dbReference>
<dbReference type="PANTHER" id="PTHR45569">
    <property type="entry name" value="SENSOR PROTEIN KDPD"/>
    <property type="match status" value="1"/>
</dbReference>
<feature type="domain" description="Histidine kinase" evidence="14">
    <location>
        <begin position="285"/>
        <end position="502"/>
    </location>
</feature>
<proteinExistence type="predicted"/>
<keyword evidence="8" id="KW-0418">Kinase</keyword>
<dbReference type="FunFam" id="3.30.565.10:FF:000042">
    <property type="entry name" value="Two-component sensor histidine kinase KdpD"/>
    <property type="match status" value="1"/>
</dbReference>
<sequence length="504" mass="57521">MKLKTYRDDFFRTIIIMILDIIISFVFWNINLNEATIILVYILGVLFTSSITNGYVYGILASIISVLSFNFFFTEPYYTLMADRADYPITFLIMLITALITSTLTSRVKKEAESCSLREKTIEELYISNKKLLGARNKKQVLDFSGESLVEILKKDIIILINDGNEEQYIYSLKDEELKYTFSSCLDKKAIKYTYEIGKVVGKGTPYYEELNSSYYPIKNDEKVIGVVGIYYDDKLTTESSESMVLQSICAQLALAIQREELYEKNRLVNLEAESERLRGNLLRSISHDLRTPLASILGSVSTIMDNYDLLETNIKKDLLKNIYDDTVWLSQSFENILSMTRIDEGRLKINKNMEVLDEIVVESISKVKKYSNDHEIKLFLPEEIILIDIDGLLIEQVLVNLIQNGVRYTPKGCEIQIIIEKEKDKVIFQVKDNGNGILKEDLDNIFQRFFTKNRGSGNEQRGVGLGLAICKSIVEAHGGTIKVFNNELGGATFSFSIPIEREA</sequence>
<evidence type="ECO:0000313" key="15">
    <source>
        <dbReference type="EMBL" id="MCR1824767.1"/>
    </source>
</evidence>
<dbReference type="Pfam" id="PF13493">
    <property type="entry name" value="DUF4118"/>
    <property type="match status" value="1"/>
</dbReference>
<dbReference type="GO" id="GO:0005886">
    <property type="term" value="C:plasma membrane"/>
    <property type="evidence" value="ECO:0007669"/>
    <property type="project" value="TreeGrafter"/>
</dbReference>
<dbReference type="SMART" id="SM00387">
    <property type="entry name" value="HATPase_c"/>
    <property type="match status" value="1"/>
</dbReference>
<dbReference type="GO" id="GO:0005524">
    <property type="term" value="F:ATP binding"/>
    <property type="evidence" value="ECO:0007669"/>
    <property type="project" value="UniProtKB-KW"/>
</dbReference>
<dbReference type="AlphaFoldDB" id="A0A9X2MC19"/>
<dbReference type="InterPro" id="IPR004358">
    <property type="entry name" value="Sig_transdc_His_kin-like_C"/>
</dbReference>
<evidence type="ECO:0000256" key="6">
    <source>
        <dbReference type="ARBA" id="ARBA00022692"/>
    </source>
</evidence>
<dbReference type="Pfam" id="PF02518">
    <property type="entry name" value="HATPase_c"/>
    <property type="match status" value="1"/>
</dbReference>
<dbReference type="PRINTS" id="PR00344">
    <property type="entry name" value="BCTRLSENSOR"/>
</dbReference>
<evidence type="ECO:0000256" key="9">
    <source>
        <dbReference type="ARBA" id="ARBA00022840"/>
    </source>
</evidence>
<keyword evidence="12 13" id="KW-0472">Membrane</keyword>
<dbReference type="SMART" id="SM00388">
    <property type="entry name" value="HisKA"/>
    <property type="match status" value="1"/>
</dbReference>
<dbReference type="CDD" id="cd00075">
    <property type="entry name" value="HATPase"/>
    <property type="match status" value="1"/>
</dbReference>
<evidence type="ECO:0000256" key="8">
    <source>
        <dbReference type="ARBA" id="ARBA00022777"/>
    </source>
</evidence>
<evidence type="ECO:0000313" key="16">
    <source>
        <dbReference type="Proteomes" id="UP001140817"/>
    </source>
</evidence>
<dbReference type="SUPFAM" id="SSF55874">
    <property type="entry name" value="ATPase domain of HSP90 chaperone/DNA topoisomerase II/histidine kinase"/>
    <property type="match status" value="1"/>
</dbReference>
<evidence type="ECO:0000259" key="14">
    <source>
        <dbReference type="PROSITE" id="PS50109"/>
    </source>
</evidence>
<comment type="caution">
    <text evidence="15">The sequence shown here is derived from an EMBL/GenBank/DDBJ whole genome shotgun (WGS) entry which is preliminary data.</text>
</comment>
<keyword evidence="6 13" id="KW-0812">Transmembrane</keyword>
<evidence type="ECO:0000256" key="11">
    <source>
        <dbReference type="ARBA" id="ARBA00023012"/>
    </source>
</evidence>
<dbReference type="GO" id="GO:0042802">
    <property type="term" value="F:identical protein binding"/>
    <property type="evidence" value="ECO:0007669"/>
    <property type="project" value="UniProtKB-ARBA"/>
</dbReference>
<dbReference type="SUPFAM" id="SSF55781">
    <property type="entry name" value="GAF domain-like"/>
    <property type="match status" value="1"/>
</dbReference>
<comment type="subcellular location">
    <subcellularLocation>
        <location evidence="2">Membrane</location>
        <topology evidence="2">Multi-pass membrane protein</topology>
    </subcellularLocation>
</comment>
<evidence type="ECO:0000256" key="1">
    <source>
        <dbReference type="ARBA" id="ARBA00000085"/>
    </source>
</evidence>
<evidence type="ECO:0000256" key="3">
    <source>
        <dbReference type="ARBA" id="ARBA00012438"/>
    </source>
</evidence>
<dbReference type="InterPro" id="IPR003594">
    <property type="entry name" value="HATPase_dom"/>
</dbReference>
<protein>
    <recommendedName>
        <fullName evidence="3">histidine kinase</fullName>
        <ecNumber evidence="3">2.7.13.3</ecNumber>
    </recommendedName>
</protein>
<evidence type="ECO:0000256" key="5">
    <source>
        <dbReference type="ARBA" id="ARBA00022679"/>
    </source>
</evidence>
<evidence type="ECO:0000256" key="4">
    <source>
        <dbReference type="ARBA" id="ARBA00022553"/>
    </source>
</evidence>
<accession>A0A9X2MC19</accession>
<evidence type="ECO:0000256" key="12">
    <source>
        <dbReference type="ARBA" id="ARBA00023136"/>
    </source>
</evidence>
<dbReference type="InterPro" id="IPR029016">
    <property type="entry name" value="GAF-like_dom_sf"/>
</dbReference>
<dbReference type="InterPro" id="IPR036890">
    <property type="entry name" value="HATPase_C_sf"/>
</dbReference>
<organism evidence="15 16">
    <name type="scientific">Terrisporobacter muris</name>
    <dbReference type="NCBI Taxonomy" id="2963284"/>
    <lineage>
        <taxon>Bacteria</taxon>
        <taxon>Bacillati</taxon>
        <taxon>Bacillota</taxon>
        <taxon>Clostridia</taxon>
        <taxon>Peptostreptococcales</taxon>
        <taxon>Peptostreptococcaceae</taxon>
        <taxon>Terrisporobacter</taxon>
    </lineage>
</organism>
<dbReference type="PANTHER" id="PTHR45569:SF1">
    <property type="entry name" value="SENSOR PROTEIN KDPD"/>
    <property type="match status" value="1"/>
</dbReference>
<dbReference type="InterPro" id="IPR005467">
    <property type="entry name" value="His_kinase_dom"/>
</dbReference>
<dbReference type="Gene3D" id="3.30.450.40">
    <property type="match status" value="1"/>
</dbReference>
<gene>
    <name evidence="15" type="ORF">NSA58_18460</name>
</gene>
<dbReference type="SUPFAM" id="SSF47384">
    <property type="entry name" value="Homodimeric domain of signal transducing histidine kinase"/>
    <property type="match status" value="1"/>
</dbReference>
<name>A0A9X2MC19_9FIRM</name>
<dbReference type="InterPro" id="IPR052023">
    <property type="entry name" value="Histidine_kinase_KdpD"/>
</dbReference>
<keyword evidence="5" id="KW-0808">Transferase</keyword>
<dbReference type="GO" id="GO:0000155">
    <property type="term" value="F:phosphorelay sensor kinase activity"/>
    <property type="evidence" value="ECO:0007669"/>
    <property type="project" value="InterPro"/>
</dbReference>
<evidence type="ECO:0000256" key="13">
    <source>
        <dbReference type="SAM" id="Phobius"/>
    </source>
</evidence>
<keyword evidence="9" id="KW-0067">ATP-binding</keyword>
<keyword evidence="16" id="KW-1185">Reference proteome</keyword>
<dbReference type="InterPro" id="IPR003661">
    <property type="entry name" value="HisK_dim/P_dom"/>
</dbReference>
<evidence type="ECO:0000256" key="2">
    <source>
        <dbReference type="ARBA" id="ARBA00004141"/>
    </source>
</evidence>
<keyword evidence="10 13" id="KW-1133">Transmembrane helix</keyword>
<dbReference type="PROSITE" id="PS50109">
    <property type="entry name" value="HIS_KIN"/>
    <property type="match status" value="1"/>
</dbReference>
<dbReference type="EMBL" id="JANKBY010000401">
    <property type="protein sequence ID" value="MCR1824767.1"/>
    <property type="molecule type" value="Genomic_DNA"/>
</dbReference>
<dbReference type="RefSeq" id="WP_079764844.1">
    <property type="nucleotide sequence ID" value="NZ_JANKBY010000401.1"/>
</dbReference>
<dbReference type="Pfam" id="PF00512">
    <property type="entry name" value="HisKA"/>
    <property type="match status" value="1"/>
</dbReference>
<dbReference type="CDD" id="cd00082">
    <property type="entry name" value="HisKA"/>
    <property type="match status" value="1"/>
</dbReference>
<dbReference type="InterPro" id="IPR036097">
    <property type="entry name" value="HisK_dim/P_sf"/>
</dbReference>
<dbReference type="Gene3D" id="1.20.120.620">
    <property type="entry name" value="Backbone structure of the membrane domain of e. Coli histidine kinase receptor kdpd"/>
    <property type="match status" value="1"/>
</dbReference>
<comment type="catalytic activity">
    <reaction evidence="1">
        <text>ATP + protein L-histidine = ADP + protein N-phospho-L-histidine.</text>
        <dbReference type="EC" id="2.7.13.3"/>
    </reaction>
</comment>
<keyword evidence="7" id="KW-0547">Nucleotide-binding</keyword>
<dbReference type="EC" id="2.7.13.3" evidence="3"/>
<dbReference type="InterPro" id="IPR025201">
    <property type="entry name" value="KdpD_TM"/>
</dbReference>
<dbReference type="Gene3D" id="3.30.565.10">
    <property type="entry name" value="Histidine kinase-like ATPase, C-terminal domain"/>
    <property type="match status" value="1"/>
</dbReference>
<evidence type="ECO:0000256" key="10">
    <source>
        <dbReference type="ARBA" id="ARBA00022989"/>
    </source>
</evidence>
<keyword evidence="11" id="KW-0902">Two-component regulatory system</keyword>
<keyword evidence="4" id="KW-0597">Phosphoprotein</keyword>
<dbReference type="InterPro" id="IPR038318">
    <property type="entry name" value="KdpD_sf"/>
</dbReference>
<reference evidence="15" key="1">
    <citation type="submission" date="2022-07" db="EMBL/GenBank/DDBJ databases">
        <title>Enhanced cultured diversity of the mouse gut microbiota enables custom-made synthetic communities.</title>
        <authorList>
            <person name="Afrizal A."/>
        </authorList>
    </citation>
    <scope>NUCLEOTIDE SEQUENCE</scope>
    <source>
        <strain evidence="15">DSM 29186</strain>
    </source>
</reference>